<dbReference type="KEGG" id="nah:F5544_39930"/>
<organism evidence="3 4">
    <name type="scientific">Nocardia arthritidis</name>
    <dbReference type="NCBI Taxonomy" id="228602"/>
    <lineage>
        <taxon>Bacteria</taxon>
        <taxon>Bacillati</taxon>
        <taxon>Actinomycetota</taxon>
        <taxon>Actinomycetes</taxon>
        <taxon>Mycobacteriales</taxon>
        <taxon>Nocardiaceae</taxon>
        <taxon>Nocardia</taxon>
    </lineage>
</organism>
<sequence length="482" mass="51554">MCCCDATAVLGWRRASPARKSYSTRPTNSGRPGGRAGTPPARHRPRTGSRSNWPTTGTEWRCRGDLIDRILLAANWFRANLVQEAAVEGFVEDGFEPVRDAFALAQNGDEGAAQLCVYSGGEAVVDLWTGQDPISGKIWDGDSLAVQMSVSKGVTATCVHMLVERGQLDIDAPVREYWPEFAAGGKSDITVAQLLSHRAGLSSFDPEAGIGVQELTDWSACVAALEPMVPLWQPGTAIYYHSITWGYLAGELIRRVSGKGVGDFLAAEIAEPLGLSLWIGLPESEEDRVVPQFHRDRWPGAAEVEAALAGMGIDVTARLVRATLGTVATRDAGIELLNTRAGHAAEVPAGNAIGNARSLARMYAATIGEVDGVRLLSPDTVDRARQPQTDGLSHPAPLNVLPVTHRFACGYELTRPVSPMLGDGSFGHLGTGGRLAFAHPESGVAVAYSCTNMTGDDSVGPDPRWLPWLAALREIFETRKPL</sequence>
<dbReference type="EMBL" id="CP046172">
    <property type="protein sequence ID" value="QIS15803.1"/>
    <property type="molecule type" value="Genomic_DNA"/>
</dbReference>
<evidence type="ECO:0000259" key="2">
    <source>
        <dbReference type="Pfam" id="PF00144"/>
    </source>
</evidence>
<reference evidence="3 4" key="1">
    <citation type="journal article" date="2019" name="ACS Chem. Biol.">
        <title>Identification and Mobilization of a Cryptic Antibiotic Biosynthesis Gene Locus from a Human-Pathogenic Nocardia Isolate.</title>
        <authorList>
            <person name="Herisse M."/>
            <person name="Ishida K."/>
            <person name="Porter J.L."/>
            <person name="Howden B."/>
            <person name="Hertweck C."/>
            <person name="Stinear T.P."/>
            <person name="Pidot S.J."/>
        </authorList>
    </citation>
    <scope>NUCLEOTIDE SEQUENCE [LARGE SCALE GENOMIC DNA]</scope>
    <source>
        <strain evidence="3 4">AUSMDU00012717</strain>
    </source>
</reference>
<dbReference type="PANTHER" id="PTHR43319">
    <property type="entry name" value="BETA-LACTAMASE-RELATED"/>
    <property type="match status" value="1"/>
</dbReference>
<keyword evidence="4" id="KW-1185">Reference proteome</keyword>
<dbReference type="GO" id="GO:0016787">
    <property type="term" value="F:hydrolase activity"/>
    <property type="evidence" value="ECO:0007669"/>
    <property type="project" value="UniProtKB-KW"/>
</dbReference>
<accession>A0A6G9YSD9</accession>
<feature type="domain" description="Beta-lactamase-related" evidence="2">
    <location>
        <begin position="110"/>
        <end position="459"/>
    </location>
</feature>
<dbReference type="Gene3D" id="3.40.710.10">
    <property type="entry name" value="DD-peptidase/beta-lactamase superfamily"/>
    <property type="match status" value="1"/>
</dbReference>
<dbReference type="InterPro" id="IPR052907">
    <property type="entry name" value="Beta-lactamase/esterase"/>
</dbReference>
<dbReference type="Pfam" id="PF00144">
    <property type="entry name" value="Beta-lactamase"/>
    <property type="match status" value="1"/>
</dbReference>
<protein>
    <submittedName>
        <fullName evidence="3">Serine hydrolase</fullName>
    </submittedName>
</protein>
<dbReference type="InterPro" id="IPR012338">
    <property type="entry name" value="Beta-lactam/transpept-like"/>
</dbReference>
<name>A0A6G9YSD9_9NOCA</name>
<gene>
    <name evidence="3" type="ORF">F5544_39930</name>
</gene>
<dbReference type="PANTHER" id="PTHR43319:SF3">
    <property type="entry name" value="BETA-LACTAMASE-RELATED DOMAIN-CONTAINING PROTEIN"/>
    <property type="match status" value="1"/>
</dbReference>
<dbReference type="Proteomes" id="UP000503540">
    <property type="component" value="Chromosome"/>
</dbReference>
<evidence type="ECO:0000313" key="3">
    <source>
        <dbReference type="EMBL" id="QIS15803.1"/>
    </source>
</evidence>
<keyword evidence="3" id="KW-0378">Hydrolase</keyword>
<evidence type="ECO:0000256" key="1">
    <source>
        <dbReference type="SAM" id="MobiDB-lite"/>
    </source>
</evidence>
<evidence type="ECO:0000313" key="4">
    <source>
        <dbReference type="Proteomes" id="UP000503540"/>
    </source>
</evidence>
<proteinExistence type="predicted"/>
<dbReference type="InterPro" id="IPR001466">
    <property type="entry name" value="Beta-lactam-related"/>
</dbReference>
<dbReference type="SUPFAM" id="SSF56601">
    <property type="entry name" value="beta-lactamase/transpeptidase-like"/>
    <property type="match status" value="1"/>
</dbReference>
<dbReference type="AlphaFoldDB" id="A0A6G9YSD9"/>
<feature type="region of interest" description="Disordered" evidence="1">
    <location>
        <begin position="17"/>
        <end position="56"/>
    </location>
</feature>